<dbReference type="InParanoid" id="A0A1E7FMU0"/>
<name>A0A1E7FMU0_9STRA</name>
<dbReference type="EMBL" id="KV784355">
    <property type="protein sequence ID" value="OEU19481.1"/>
    <property type="molecule type" value="Genomic_DNA"/>
</dbReference>
<proteinExistence type="predicted"/>
<protein>
    <submittedName>
        <fullName evidence="1">Uncharacterized protein</fullName>
    </submittedName>
</protein>
<dbReference type="Proteomes" id="UP000095751">
    <property type="component" value="Unassembled WGS sequence"/>
</dbReference>
<organism evidence="1 2">
    <name type="scientific">Fragilariopsis cylindrus CCMP1102</name>
    <dbReference type="NCBI Taxonomy" id="635003"/>
    <lineage>
        <taxon>Eukaryota</taxon>
        <taxon>Sar</taxon>
        <taxon>Stramenopiles</taxon>
        <taxon>Ochrophyta</taxon>
        <taxon>Bacillariophyta</taxon>
        <taxon>Bacillariophyceae</taxon>
        <taxon>Bacillariophycidae</taxon>
        <taxon>Bacillariales</taxon>
        <taxon>Bacillariaceae</taxon>
        <taxon>Fragilariopsis</taxon>
    </lineage>
</organism>
<keyword evidence="2" id="KW-1185">Reference proteome</keyword>
<sequence length="173" mass="19224">MSLEDTEMIDTVADSGTTGHFFPNKVNKKNSHNEIKVICASNHSMESVATTALDIPKLSMKANTAYHFNAIMEQLLLSIPLLTDDGCNINLTMDNIVVTKNDKIKLKGIQDKISTLWMLPIKLLKKVNLLAQVLPPVPMVYAENSTYHQPTIAKLMAYPNATRNVLVIFSLLL</sequence>
<accession>A0A1E7FMU0</accession>
<reference evidence="1 2" key="1">
    <citation type="submission" date="2016-09" db="EMBL/GenBank/DDBJ databases">
        <title>Extensive genetic diversity and differential bi-allelic expression allows diatom success in the polar Southern Ocean.</title>
        <authorList>
            <consortium name="DOE Joint Genome Institute"/>
            <person name="Mock T."/>
            <person name="Otillar R.P."/>
            <person name="Strauss J."/>
            <person name="Dupont C."/>
            <person name="Frickenhaus S."/>
            <person name="Maumus F."/>
            <person name="Mcmullan M."/>
            <person name="Sanges R."/>
            <person name="Schmutz J."/>
            <person name="Toseland A."/>
            <person name="Valas R."/>
            <person name="Veluchamy A."/>
            <person name="Ward B.J."/>
            <person name="Allen A."/>
            <person name="Barry K."/>
            <person name="Falciatore A."/>
            <person name="Ferrante M."/>
            <person name="Fortunato A.E."/>
            <person name="Gloeckner G."/>
            <person name="Gruber A."/>
            <person name="Hipkin R."/>
            <person name="Janech M."/>
            <person name="Kroth P."/>
            <person name="Leese F."/>
            <person name="Lindquist E."/>
            <person name="Lyon B.R."/>
            <person name="Martin J."/>
            <person name="Mayer C."/>
            <person name="Parker M."/>
            <person name="Quesneville H."/>
            <person name="Raymond J."/>
            <person name="Uhlig C."/>
            <person name="Valentin K.U."/>
            <person name="Worden A.Z."/>
            <person name="Armbrust E.V."/>
            <person name="Bowler C."/>
            <person name="Green B."/>
            <person name="Moulton V."/>
            <person name="Van Oosterhout C."/>
            <person name="Grigoriev I."/>
        </authorList>
    </citation>
    <scope>NUCLEOTIDE SEQUENCE [LARGE SCALE GENOMIC DNA]</scope>
    <source>
        <strain evidence="1 2">CCMP1102</strain>
    </source>
</reference>
<gene>
    <name evidence="1" type="ORF">FRACYDRAFT_235538</name>
</gene>
<evidence type="ECO:0000313" key="2">
    <source>
        <dbReference type="Proteomes" id="UP000095751"/>
    </source>
</evidence>
<dbReference type="KEGG" id="fcy:FRACYDRAFT_235538"/>
<evidence type="ECO:0000313" key="1">
    <source>
        <dbReference type="EMBL" id="OEU19481.1"/>
    </source>
</evidence>
<dbReference type="AlphaFoldDB" id="A0A1E7FMU0"/>